<comment type="function">
    <text evidence="12">DNA-dependent RNA polymerase catalyzes the transcription of DNA into RNA using the four ribonucleoside triphosphates as substrates.</text>
</comment>
<keyword evidence="9 12" id="KW-0804">Transcription</keyword>
<dbReference type="AlphaFoldDB" id="A0A2Z6MUV5"/>
<dbReference type="InterPro" id="IPR007066">
    <property type="entry name" value="RNA_pol_Rpb1_3"/>
</dbReference>
<keyword evidence="16" id="KW-1185">Reference proteome</keyword>
<dbReference type="PANTHER" id="PTHR19376">
    <property type="entry name" value="DNA-DIRECTED RNA POLYMERASE"/>
    <property type="match status" value="1"/>
</dbReference>
<feature type="compositionally biased region" description="Acidic residues" evidence="13">
    <location>
        <begin position="1090"/>
        <end position="1118"/>
    </location>
</feature>
<dbReference type="InterPro" id="IPR007083">
    <property type="entry name" value="RNA_pol_Rpb1_4"/>
</dbReference>
<evidence type="ECO:0000259" key="14">
    <source>
        <dbReference type="SMART" id="SM00663"/>
    </source>
</evidence>
<dbReference type="InterPro" id="IPR044893">
    <property type="entry name" value="RNA_pol_Rpb1_clamp_domain"/>
</dbReference>
<evidence type="ECO:0000256" key="7">
    <source>
        <dbReference type="ARBA" id="ARBA00022833"/>
    </source>
</evidence>
<feature type="compositionally biased region" description="Basic and acidic residues" evidence="13">
    <location>
        <begin position="1033"/>
        <end position="1053"/>
    </location>
</feature>
<dbReference type="Gene3D" id="6.10.250.2940">
    <property type="match status" value="1"/>
</dbReference>
<dbReference type="InterPro" id="IPR045867">
    <property type="entry name" value="DNA-dir_RpoC_beta_prime"/>
</dbReference>
<keyword evidence="7" id="KW-0862">Zinc</keyword>
<keyword evidence="4 12" id="KW-0808">Transferase</keyword>
<evidence type="ECO:0000256" key="1">
    <source>
        <dbReference type="ARBA" id="ARBA00004123"/>
    </source>
</evidence>
<feature type="region of interest" description="Disordered" evidence="13">
    <location>
        <begin position="1033"/>
        <end position="1185"/>
    </location>
</feature>
<sequence>MAHASSTEGATNSVQSVTFSFLTNDELIKSSRIKIINPILCNPLGEPVPGGLYDPALGPLLEKSVCATCGLSKDNCSGHFGHIELVNPIYNPLMFHIIGDIISITCFSCHHFKASRHEKALSAAQVRSNIIVGSGALASETINDDISLGNGDSIEEEDNASGGIANSNAEKDNRKKLILFEQTSHSGPLLPSQVKQILEILWDNEARLCSHISDIQDQGFGKKAGHSMFFLENIVVPPIRFRPPMHAGGNVADHPQTVLLNKVLDSNISLGEAHRNKSAASIVLDRWRGLQESVNFLFNNKTASKSQKDVAAGICQLLEKKEGIFRQKMMGKRVNFACRSVISPDPYLAVNEIGIPPYFALRLTYPERVTPWNVVKLRDAVLNGPETHPGATLYADKSSTIMLKQAKWQVRANTARRLQSTRGVITHHGKIHNQEFEGKIVYRHLKDGDVVLVNRQPTLHKPSIMAHVVRVLKGEKTVRMHYANCSTYNADFDGDEINVHFPQDEISRAEAYNIVNANNQYMKPTSGEPLRALIQDHIVSAALLTKKDTFLSCEQFNQLLYSSGVSMIGMGTFTCKPGQKIFMSNSESEMFLFPPAIFKPEPLWTGKQMHGFTCGVDDLLISEGKDSKRIAELESCEEIGDKVIREFIGVMQKADIERLVSSQLRKMQQVNFQQISSYLGQQELEGKRVPRMVSGKTLPCFPSWDCSPRAGGFIIDRFLTALRPQEYYFHCMAGREGLVDTAVKTSRSGYLQRCLIKNLESLKVCYDHTVRDADGSIIQFQYGEDGVDVHQTSFITKFEALSNNKELVDSNCCHQLDRSSPYINKLPDALKGGAENFIRDFCSKPRNSSSMKRVDFLQLMEHKYVSSLAQPGEPVGVLASQSVGEPATQMTLNTFHLAGRGEMNVTLGIPRLQEIVVAASSKIKTPFMTCPLRLGKSKNDAECLADKMKKITVGDVIKTIKVSAGSPEPQKDGRICRIDKLVMKLHKPIHYPKHTDVTLEDWEETLRVGFVRGLEDAIQNHILLLEKINGIKDYKDKPNSSNGVKHDHSHESESNINGQTNDDDDGDVDDTEDAEDLGFDAQKSKRQAMDEVEYEDGSEEETHDGEDDEDDKDGEDGNFEGVEHGKDEKDGKSDGDGDDSDIEVNGDDSDIDVNDNDKNVALDANNSQGLEEMSKSEKRKSEPDPKKYDRRVYVKFGGMRFEIHFKFTDEPQILLAQIAQTTAKKVCIQNFGKVGQCNAITCKDDGVIYYGEDDSKRDDDILSSVKDTLPALRTSACMIY</sequence>
<dbReference type="Gene3D" id="3.30.70.2850">
    <property type="match status" value="1"/>
</dbReference>
<keyword evidence="6" id="KW-0479">Metal-binding</keyword>
<dbReference type="Gene3D" id="4.10.860.120">
    <property type="entry name" value="RNA polymerase II, clamp domain"/>
    <property type="match status" value="1"/>
</dbReference>
<dbReference type="EC" id="2.7.7.6" evidence="12"/>
<evidence type="ECO:0000256" key="6">
    <source>
        <dbReference type="ARBA" id="ARBA00022723"/>
    </source>
</evidence>
<evidence type="ECO:0000256" key="10">
    <source>
        <dbReference type="ARBA" id="ARBA00023242"/>
    </source>
</evidence>
<evidence type="ECO:0000256" key="2">
    <source>
        <dbReference type="ARBA" id="ARBA00006460"/>
    </source>
</evidence>
<dbReference type="Proteomes" id="UP000242715">
    <property type="component" value="Unassembled WGS sequence"/>
</dbReference>
<feature type="compositionally biased region" description="Basic and acidic residues" evidence="13">
    <location>
        <begin position="1172"/>
        <end position="1185"/>
    </location>
</feature>
<dbReference type="InterPro" id="IPR007080">
    <property type="entry name" value="RNA_pol_Rpb1_1"/>
</dbReference>
<dbReference type="OrthoDB" id="270392at2759"/>
<dbReference type="Pfam" id="PF05000">
    <property type="entry name" value="RNA_pol_Rpb1_4"/>
    <property type="match status" value="1"/>
</dbReference>
<keyword evidence="10" id="KW-0539">Nucleus</keyword>
<keyword evidence="5 12" id="KW-0548">Nucleotidyltransferase</keyword>
<dbReference type="SUPFAM" id="SSF64484">
    <property type="entry name" value="beta and beta-prime subunits of DNA dependent RNA-polymerase"/>
    <property type="match status" value="1"/>
</dbReference>
<feature type="compositionally biased region" description="Acidic residues" evidence="13">
    <location>
        <begin position="1061"/>
        <end position="1078"/>
    </location>
</feature>
<name>A0A2Z6MUV5_TRISU</name>
<dbReference type="Gene3D" id="2.40.40.20">
    <property type="match status" value="1"/>
</dbReference>
<dbReference type="InterPro" id="IPR006592">
    <property type="entry name" value="RNA_pol_N"/>
</dbReference>
<proteinExistence type="inferred from homology"/>
<dbReference type="FunFam" id="2.40.40.20:FF:000019">
    <property type="entry name" value="DNA-directed RNA polymerase II subunit RPB1"/>
    <property type="match status" value="1"/>
</dbReference>
<reference evidence="16" key="1">
    <citation type="journal article" date="2017" name="Front. Plant Sci.">
        <title>Climate Clever Clovers: New Paradigm to Reduce the Environmental Footprint of Ruminants by Breeding Low Methanogenic Forages Utilizing Haplotype Variation.</title>
        <authorList>
            <person name="Kaur P."/>
            <person name="Appels R."/>
            <person name="Bayer P.E."/>
            <person name="Keeble-Gagnere G."/>
            <person name="Wang J."/>
            <person name="Hirakawa H."/>
            <person name="Shirasawa K."/>
            <person name="Vercoe P."/>
            <person name="Stefanova K."/>
            <person name="Durmic Z."/>
            <person name="Nichols P."/>
            <person name="Revell C."/>
            <person name="Isobe S.N."/>
            <person name="Edwards D."/>
            <person name="Erskine W."/>
        </authorList>
    </citation>
    <scope>NUCLEOTIDE SEQUENCE [LARGE SCALE GENOMIC DNA]</scope>
    <source>
        <strain evidence="16">cv. Daliak</strain>
    </source>
</reference>
<evidence type="ECO:0000313" key="15">
    <source>
        <dbReference type="EMBL" id="GAU19955.1"/>
    </source>
</evidence>
<dbReference type="Gene3D" id="1.10.132.30">
    <property type="match status" value="1"/>
</dbReference>
<evidence type="ECO:0000256" key="13">
    <source>
        <dbReference type="SAM" id="MobiDB-lite"/>
    </source>
</evidence>
<feature type="compositionally biased region" description="Basic and acidic residues" evidence="13">
    <location>
        <begin position="1121"/>
        <end position="1135"/>
    </location>
</feature>
<keyword evidence="3 12" id="KW-0240">DNA-directed RNA polymerase</keyword>
<feature type="domain" description="RNA polymerase N-terminal" evidence="14">
    <location>
        <begin position="227"/>
        <end position="545"/>
    </location>
</feature>
<comment type="similarity">
    <text evidence="2 12">Belongs to the RNA polymerase beta' chain family.</text>
</comment>
<dbReference type="Gene3D" id="1.10.274.100">
    <property type="entry name" value="RNA polymerase Rpb1, domain 3"/>
    <property type="match status" value="1"/>
</dbReference>
<comment type="subcellular location">
    <subcellularLocation>
        <location evidence="1">Nucleus</location>
    </subcellularLocation>
</comment>
<organism evidence="15 16">
    <name type="scientific">Trifolium subterraneum</name>
    <name type="common">Subterranean clover</name>
    <dbReference type="NCBI Taxonomy" id="3900"/>
    <lineage>
        <taxon>Eukaryota</taxon>
        <taxon>Viridiplantae</taxon>
        <taxon>Streptophyta</taxon>
        <taxon>Embryophyta</taxon>
        <taxon>Tracheophyta</taxon>
        <taxon>Spermatophyta</taxon>
        <taxon>Magnoliopsida</taxon>
        <taxon>eudicotyledons</taxon>
        <taxon>Gunneridae</taxon>
        <taxon>Pentapetalae</taxon>
        <taxon>rosids</taxon>
        <taxon>fabids</taxon>
        <taxon>Fabales</taxon>
        <taxon>Fabaceae</taxon>
        <taxon>Papilionoideae</taxon>
        <taxon>50 kb inversion clade</taxon>
        <taxon>NPAAA clade</taxon>
        <taxon>Hologalegina</taxon>
        <taxon>IRL clade</taxon>
        <taxon>Trifolieae</taxon>
        <taxon>Trifolium</taxon>
    </lineage>
</organism>
<dbReference type="GO" id="GO:0006351">
    <property type="term" value="P:DNA-templated transcription"/>
    <property type="evidence" value="ECO:0007669"/>
    <property type="project" value="InterPro"/>
</dbReference>
<evidence type="ECO:0000256" key="3">
    <source>
        <dbReference type="ARBA" id="ARBA00022478"/>
    </source>
</evidence>
<dbReference type="InterPro" id="IPR015699">
    <property type="entry name" value="DNA-dir_RNA_pol1_lsu_N"/>
</dbReference>
<evidence type="ECO:0000256" key="4">
    <source>
        <dbReference type="ARBA" id="ARBA00022679"/>
    </source>
</evidence>
<dbReference type="Pfam" id="PF00623">
    <property type="entry name" value="RNA_pol_Rpb1_2"/>
    <property type="match status" value="1"/>
</dbReference>
<dbReference type="InterPro" id="IPR007081">
    <property type="entry name" value="RNA_pol_Rpb1_5"/>
</dbReference>
<gene>
    <name evidence="15" type="ORF">TSUD_95600</name>
</gene>
<dbReference type="GO" id="GO:0003899">
    <property type="term" value="F:DNA-directed RNA polymerase activity"/>
    <property type="evidence" value="ECO:0007669"/>
    <property type="project" value="UniProtKB-EC"/>
</dbReference>
<feature type="region of interest" description="Disordered" evidence="13">
    <location>
        <begin position="148"/>
        <end position="168"/>
    </location>
</feature>
<dbReference type="InterPro" id="IPR042102">
    <property type="entry name" value="RNA_pol_Rpb1_3_sf"/>
</dbReference>
<dbReference type="Pfam" id="PF04983">
    <property type="entry name" value="RNA_pol_Rpb1_3"/>
    <property type="match status" value="1"/>
</dbReference>
<evidence type="ECO:0000256" key="8">
    <source>
        <dbReference type="ARBA" id="ARBA00022842"/>
    </source>
</evidence>
<dbReference type="GO" id="GO:0003677">
    <property type="term" value="F:DNA binding"/>
    <property type="evidence" value="ECO:0007669"/>
    <property type="project" value="InterPro"/>
</dbReference>
<evidence type="ECO:0000256" key="11">
    <source>
        <dbReference type="ARBA" id="ARBA00048552"/>
    </source>
</evidence>
<evidence type="ECO:0000256" key="12">
    <source>
        <dbReference type="RuleBase" id="RU004279"/>
    </source>
</evidence>
<protein>
    <recommendedName>
        <fullName evidence="12">DNA-directed RNA polymerase subunit</fullName>
        <ecNumber evidence="12">2.7.7.6</ecNumber>
    </recommendedName>
</protein>
<evidence type="ECO:0000313" key="16">
    <source>
        <dbReference type="Proteomes" id="UP000242715"/>
    </source>
</evidence>
<dbReference type="Pfam" id="PF04998">
    <property type="entry name" value="RNA_pol_Rpb1_5"/>
    <property type="match status" value="1"/>
</dbReference>
<evidence type="ECO:0000256" key="9">
    <source>
        <dbReference type="ARBA" id="ARBA00023163"/>
    </source>
</evidence>
<dbReference type="SMART" id="SM00663">
    <property type="entry name" value="RPOLA_N"/>
    <property type="match status" value="1"/>
</dbReference>
<comment type="catalytic activity">
    <reaction evidence="11 12">
        <text>RNA(n) + a ribonucleoside 5'-triphosphate = RNA(n+1) + diphosphate</text>
        <dbReference type="Rhea" id="RHEA:21248"/>
        <dbReference type="Rhea" id="RHEA-COMP:14527"/>
        <dbReference type="Rhea" id="RHEA-COMP:17342"/>
        <dbReference type="ChEBI" id="CHEBI:33019"/>
        <dbReference type="ChEBI" id="CHEBI:61557"/>
        <dbReference type="ChEBI" id="CHEBI:140395"/>
        <dbReference type="EC" id="2.7.7.6"/>
    </reaction>
</comment>
<dbReference type="CDD" id="cd01435">
    <property type="entry name" value="RNAP_I_RPA1_N"/>
    <property type="match status" value="1"/>
</dbReference>
<keyword evidence="8" id="KW-0460">Magnesium</keyword>
<dbReference type="EMBL" id="DF973206">
    <property type="protein sequence ID" value="GAU19955.1"/>
    <property type="molecule type" value="Genomic_DNA"/>
</dbReference>
<dbReference type="GO" id="GO:0046872">
    <property type="term" value="F:metal ion binding"/>
    <property type="evidence" value="ECO:0007669"/>
    <property type="project" value="UniProtKB-KW"/>
</dbReference>
<dbReference type="PANTHER" id="PTHR19376:SF11">
    <property type="entry name" value="DNA-DIRECTED RNA POLYMERASE I SUBUNIT RPA1"/>
    <property type="match status" value="1"/>
</dbReference>
<dbReference type="GO" id="GO:0005736">
    <property type="term" value="C:RNA polymerase I complex"/>
    <property type="evidence" value="ECO:0007669"/>
    <property type="project" value="UniProtKB-ARBA"/>
</dbReference>
<dbReference type="Gene3D" id="3.30.1490.180">
    <property type="entry name" value="RNA polymerase ii"/>
    <property type="match status" value="1"/>
</dbReference>
<dbReference type="InterPro" id="IPR038120">
    <property type="entry name" value="Rpb1_funnel_sf"/>
</dbReference>
<feature type="compositionally biased region" description="Acidic residues" evidence="13">
    <location>
        <begin position="1136"/>
        <end position="1154"/>
    </location>
</feature>
<accession>A0A2Z6MUV5</accession>
<dbReference type="InterPro" id="IPR000722">
    <property type="entry name" value="RNA_pol_asu"/>
</dbReference>
<dbReference type="Pfam" id="PF04997">
    <property type="entry name" value="RNA_pol_Rpb1_1"/>
    <property type="match status" value="1"/>
</dbReference>
<dbReference type="Gene3D" id="6.20.50.80">
    <property type="match status" value="1"/>
</dbReference>
<evidence type="ECO:0000256" key="5">
    <source>
        <dbReference type="ARBA" id="ARBA00022695"/>
    </source>
</evidence>